<accession>A0ABS9VNK7</accession>
<evidence type="ECO:0000256" key="2">
    <source>
        <dbReference type="ARBA" id="ARBA00022908"/>
    </source>
</evidence>
<dbReference type="PANTHER" id="PTHR30629">
    <property type="entry name" value="PROPHAGE INTEGRASE"/>
    <property type="match status" value="1"/>
</dbReference>
<reference evidence="6 7" key="1">
    <citation type="submission" date="2022-03" db="EMBL/GenBank/DDBJ databases">
        <authorList>
            <person name="Jo J.-H."/>
            <person name="Im W.-T."/>
        </authorList>
    </citation>
    <scope>NUCLEOTIDE SEQUENCE [LARGE SCALE GENOMIC DNA]</scope>
    <source>
        <strain evidence="6 7">SM33</strain>
    </source>
</reference>
<comment type="similarity">
    <text evidence="1">Belongs to the 'phage' integrase family.</text>
</comment>
<dbReference type="PANTHER" id="PTHR30629:SF2">
    <property type="entry name" value="PROPHAGE INTEGRASE INTS-RELATED"/>
    <property type="match status" value="1"/>
</dbReference>
<dbReference type="CDD" id="cd00801">
    <property type="entry name" value="INT_P4_C"/>
    <property type="match status" value="1"/>
</dbReference>
<dbReference type="InterPro" id="IPR038488">
    <property type="entry name" value="Integrase_DNA-bd_sf"/>
</dbReference>
<sequence>MALTVKQVLNAKPGRHSDGKGLYLLVKPSGSRSWVLRVQHRGRRQDFGLGSVAMAPIDVAIPLHKRRSLTLGEAREKARIGRELAKAGINPSAEWRQEEERIPTFTDVAEEYHAQVSKSWRNGKHGDQWLNTLRAYAFPTMGKLKVDEIDAATVHRALLPIWLSKGETARRVRQRIGVVLDYAHGKGWRSSEAPMRALAQLMSGIKQPKGNNFAAMPYRDVPTFMSKLEASDFSVGRKALHFLILTAARSGEVRKARWRDVDLEAREWRIPPENSKTARLHIVPLVPAAAAVLQDLREAFPGKPNDLVFPGLNGLMSDATLAKALRVAGGDQFTVHGFRSAFRDWAAETGFADAWAEAALAHTNPNRTESAYKRTTFFEQRRDKLMPAWASFVTNKSSNIISLAESRA</sequence>
<dbReference type="InterPro" id="IPR050808">
    <property type="entry name" value="Phage_Integrase"/>
</dbReference>
<comment type="caution">
    <text evidence="6">The sequence shown here is derived from an EMBL/GenBank/DDBJ whole genome shotgun (WGS) entry which is preliminary data.</text>
</comment>
<evidence type="ECO:0000313" key="6">
    <source>
        <dbReference type="EMBL" id="MCH8616542.1"/>
    </source>
</evidence>
<evidence type="ECO:0000259" key="5">
    <source>
        <dbReference type="PROSITE" id="PS51898"/>
    </source>
</evidence>
<proteinExistence type="inferred from homology"/>
<dbReference type="InterPro" id="IPR010998">
    <property type="entry name" value="Integrase_recombinase_N"/>
</dbReference>
<evidence type="ECO:0000256" key="1">
    <source>
        <dbReference type="ARBA" id="ARBA00008857"/>
    </source>
</evidence>
<protein>
    <submittedName>
        <fullName evidence="6">Tyrosine-type recombinase/integrase</fullName>
    </submittedName>
</protein>
<feature type="domain" description="Tyr recombinase" evidence="5">
    <location>
        <begin position="211"/>
        <end position="386"/>
    </location>
</feature>
<dbReference type="InterPro" id="IPR011010">
    <property type="entry name" value="DNA_brk_join_enz"/>
</dbReference>
<dbReference type="Gene3D" id="1.10.443.10">
    <property type="entry name" value="Intergrase catalytic core"/>
    <property type="match status" value="1"/>
</dbReference>
<dbReference type="InterPro" id="IPR053876">
    <property type="entry name" value="Phage_int_M"/>
</dbReference>
<keyword evidence="7" id="KW-1185">Reference proteome</keyword>
<dbReference type="SUPFAM" id="SSF56349">
    <property type="entry name" value="DNA breaking-rejoining enzymes"/>
    <property type="match status" value="1"/>
</dbReference>
<dbReference type="InterPro" id="IPR002104">
    <property type="entry name" value="Integrase_catalytic"/>
</dbReference>
<gene>
    <name evidence="6" type="ORF">LZ016_10575</name>
</gene>
<dbReference type="PROSITE" id="PS51898">
    <property type="entry name" value="TYR_RECOMBINASE"/>
    <property type="match status" value="1"/>
</dbReference>
<organism evidence="6 7">
    <name type="scientific">Sphingomonas telluris</name>
    <dbReference type="NCBI Taxonomy" id="2907998"/>
    <lineage>
        <taxon>Bacteria</taxon>
        <taxon>Pseudomonadati</taxon>
        <taxon>Pseudomonadota</taxon>
        <taxon>Alphaproteobacteria</taxon>
        <taxon>Sphingomonadales</taxon>
        <taxon>Sphingomonadaceae</taxon>
        <taxon>Sphingomonas</taxon>
    </lineage>
</organism>
<evidence type="ECO:0000256" key="3">
    <source>
        <dbReference type="ARBA" id="ARBA00023125"/>
    </source>
</evidence>
<dbReference type="Proteomes" id="UP001203058">
    <property type="component" value="Unassembled WGS sequence"/>
</dbReference>
<dbReference type="Gene3D" id="1.10.150.130">
    <property type="match status" value="1"/>
</dbReference>
<name>A0ABS9VNK7_9SPHN</name>
<dbReference type="EMBL" id="JAKZHW010000001">
    <property type="protein sequence ID" value="MCH8616542.1"/>
    <property type="molecule type" value="Genomic_DNA"/>
</dbReference>
<dbReference type="InterPro" id="IPR013762">
    <property type="entry name" value="Integrase-like_cat_sf"/>
</dbReference>
<dbReference type="Pfam" id="PF00589">
    <property type="entry name" value="Phage_integrase"/>
    <property type="match status" value="1"/>
</dbReference>
<dbReference type="Gene3D" id="3.30.160.390">
    <property type="entry name" value="Integrase, DNA-binding domain"/>
    <property type="match status" value="1"/>
</dbReference>
<dbReference type="Pfam" id="PF22022">
    <property type="entry name" value="Phage_int_M"/>
    <property type="match status" value="1"/>
</dbReference>
<keyword evidence="4" id="KW-0233">DNA recombination</keyword>
<evidence type="ECO:0000313" key="7">
    <source>
        <dbReference type="Proteomes" id="UP001203058"/>
    </source>
</evidence>
<keyword evidence="2" id="KW-0229">DNA integration</keyword>
<dbReference type="Pfam" id="PF13356">
    <property type="entry name" value="Arm-DNA-bind_3"/>
    <property type="match status" value="1"/>
</dbReference>
<dbReference type="InterPro" id="IPR025166">
    <property type="entry name" value="Integrase_DNA_bind_dom"/>
</dbReference>
<keyword evidence="3" id="KW-0238">DNA-binding</keyword>
<evidence type="ECO:0000256" key="4">
    <source>
        <dbReference type="ARBA" id="ARBA00023172"/>
    </source>
</evidence>